<gene>
    <name evidence="1" type="ORF">JYP53_00080</name>
</gene>
<accession>A0ABS3B9W0</accession>
<evidence type="ECO:0000313" key="1">
    <source>
        <dbReference type="EMBL" id="MBN7768298.1"/>
    </source>
</evidence>
<comment type="caution">
    <text evidence="1">The sequence shown here is derived from an EMBL/GenBank/DDBJ whole genome shotgun (WGS) entry which is preliminary data.</text>
</comment>
<proteinExistence type="predicted"/>
<protein>
    <submittedName>
        <fullName evidence="1">Uncharacterized protein</fullName>
    </submittedName>
</protein>
<sequence>MRRIESHAIWWANLAFLSLLPGFVFAGSAGPEDYLADKPLVLEVRYCECQATKTDSEPSDLLPSFLKDSSLITVGVSSEETGFASSKELAIGYEFKPVTGSPKQFQFNYAGRYTASNGSSAGSGELLLIQGQWVNLFGSLDESKAGAQHSNVAVRLAKPGGS</sequence>
<organism evidence="1 2">
    <name type="scientific">Marinobacter daepoensis</name>
    <dbReference type="NCBI Taxonomy" id="262077"/>
    <lineage>
        <taxon>Bacteria</taxon>
        <taxon>Pseudomonadati</taxon>
        <taxon>Pseudomonadota</taxon>
        <taxon>Gammaproteobacteria</taxon>
        <taxon>Pseudomonadales</taxon>
        <taxon>Marinobacteraceae</taxon>
        <taxon>Marinobacter</taxon>
    </lineage>
</organism>
<dbReference type="RefSeq" id="WP_206556317.1">
    <property type="nucleotide sequence ID" value="NZ_JAFKDB010000002.1"/>
</dbReference>
<name>A0ABS3B9W0_9GAMM</name>
<dbReference type="EMBL" id="JAFKDB010000002">
    <property type="protein sequence ID" value="MBN7768298.1"/>
    <property type="molecule type" value="Genomic_DNA"/>
</dbReference>
<dbReference type="Proteomes" id="UP000664344">
    <property type="component" value="Unassembled WGS sequence"/>
</dbReference>
<evidence type="ECO:0000313" key="2">
    <source>
        <dbReference type="Proteomes" id="UP000664344"/>
    </source>
</evidence>
<keyword evidence="2" id="KW-1185">Reference proteome</keyword>
<reference evidence="1 2" key="1">
    <citation type="submission" date="2021-02" db="EMBL/GenBank/DDBJ databases">
        <title>PHA producing bacteria isolated from coastal sediment in Guangdong, Shenzhen.</title>
        <authorList>
            <person name="Zheng W."/>
            <person name="Yu S."/>
            <person name="Huang Y."/>
        </authorList>
    </citation>
    <scope>NUCLEOTIDE SEQUENCE [LARGE SCALE GENOMIC DNA]</scope>
    <source>
        <strain evidence="1 2">TN21-5</strain>
    </source>
</reference>